<evidence type="ECO:0000259" key="2">
    <source>
        <dbReference type="Pfam" id="PF06985"/>
    </source>
</evidence>
<proteinExistence type="predicted"/>
<dbReference type="InterPro" id="IPR010730">
    <property type="entry name" value="HET"/>
</dbReference>
<dbReference type="Proteomes" id="UP001480595">
    <property type="component" value="Unassembled WGS sequence"/>
</dbReference>
<evidence type="ECO:0000313" key="3">
    <source>
        <dbReference type="EMBL" id="KAK8041094.1"/>
    </source>
</evidence>
<feature type="compositionally biased region" description="Low complexity" evidence="1">
    <location>
        <begin position="14"/>
        <end position="25"/>
    </location>
</feature>
<reference evidence="3 4" key="1">
    <citation type="submission" date="2023-01" db="EMBL/GenBank/DDBJ databases">
        <title>Analysis of 21 Apiospora genomes using comparative genomics revels a genus with tremendous synthesis potential of carbohydrate active enzymes and secondary metabolites.</title>
        <authorList>
            <person name="Sorensen T."/>
        </authorList>
    </citation>
    <scope>NUCLEOTIDE SEQUENCE [LARGE SCALE GENOMIC DNA]</scope>
    <source>
        <strain evidence="3 4">CBS 135458</strain>
    </source>
</reference>
<accession>A0ABR1T3C9</accession>
<name>A0ABR1T3C9_9PEZI</name>
<evidence type="ECO:0000256" key="1">
    <source>
        <dbReference type="SAM" id="MobiDB-lite"/>
    </source>
</evidence>
<feature type="domain" description="Heterokaryon incompatibility" evidence="2">
    <location>
        <begin position="55"/>
        <end position="175"/>
    </location>
</feature>
<dbReference type="GeneID" id="92098573"/>
<keyword evidence="4" id="KW-1185">Reference proteome</keyword>
<gene>
    <name evidence="3" type="ORF">PG994_014101</name>
</gene>
<sequence length="195" mass="21724">METFRESKDHIDLESQQQSEPCQESRVADTSERLCEEHHQQALEQAPIELDGGRGSCSVCATLKAAVTEADTDGEVKFYQTGLAIDEILAMDCDDEESKVTEMDRMGDIYGSALLTIVAADGEHGLPGVSGAAPRIPNQRLFTIAEQTLIQLTDRWDQDRTSNTVYAGRAWTFQEYEMSARKLIFADDRVLRDMG</sequence>
<dbReference type="EMBL" id="JAQQWL010000015">
    <property type="protein sequence ID" value="KAK8041094.1"/>
    <property type="molecule type" value="Genomic_DNA"/>
</dbReference>
<evidence type="ECO:0000313" key="4">
    <source>
        <dbReference type="Proteomes" id="UP001480595"/>
    </source>
</evidence>
<dbReference type="RefSeq" id="XP_066708639.1">
    <property type="nucleotide sequence ID" value="XM_066865510.1"/>
</dbReference>
<dbReference type="Pfam" id="PF06985">
    <property type="entry name" value="HET"/>
    <property type="match status" value="1"/>
</dbReference>
<organism evidence="3 4">
    <name type="scientific">Apiospora phragmitis</name>
    <dbReference type="NCBI Taxonomy" id="2905665"/>
    <lineage>
        <taxon>Eukaryota</taxon>
        <taxon>Fungi</taxon>
        <taxon>Dikarya</taxon>
        <taxon>Ascomycota</taxon>
        <taxon>Pezizomycotina</taxon>
        <taxon>Sordariomycetes</taxon>
        <taxon>Xylariomycetidae</taxon>
        <taxon>Amphisphaeriales</taxon>
        <taxon>Apiosporaceae</taxon>
        <taxon>Apiospora</taxon>
    </lineage>
</organism>
<feature type="compositionally biased region" description="Basic and acidic residues" evidence="1">
    <location>
        <begin position="1"/>
        <end position="13"/>
    </location>
</feature>
<feature type="region of interest" description="Disordered" evidence="1">
    <location>
        <begin position="1"/>
        <end position="28"/>
    </location>
</feature>
<comment type="caution">
    <text evidence="3">The sequence shown here is derived from an EMBL/GenBank/DDBJ whole genome shotgun (WGS) entry which is preliminary data.</text>
</comment>
<dbReference type="PANTHER" id="PTHR33112">
    <property type="entry name" value="DOMAIN PROTEIN, PUTATIVE-RELATED"/>
    <property type="match status" value="1"/>
</dbReference>
<protein>
    <recommendedName>
        <fullName evidence="2">Heterokaryon incompatibility domain-containing protein</fullName>
    </recommendedName>
</protein>
<dbReference type="PANTHER" id="PTHR33112:SF12">
    <property type="entry name" value="HETEROKARYON INCOMPATIBILITY DOMAIN-CONTAINING PROTEIN"/>
    <property type="match status" value="1"/>
</dbReference>